<sequence length="21" mass="2319">MVLAAKMSPIQTKVKMQKAKS</sequence>
<name>T0LHK2_COLGC</name>
<evidence type="ECO:0000313" key="2">
    <source>
        <dbReference type="Proteomes" id="UP000015530"/>
    </source>
</evidence>
<proteinExistence type="predicted"/>
<dbReference type="EMBL" id="AMYD01002867">
    <property type="protein sequence ID" value="EQB47665.1"/>
    <property type="molecule type" value="Genomic_DNA"/>
</dbReference>
<dbReference type="Proteomes" id="UP000015530">
    <property type="component" value="Unassembled WGS sequence"/>
</dbReference>
<evidence type="ECO:0000313" key="1">
    <source>
        <dbReference type="EMBL" id="EQB47665.1"/>
    </source>
</evidence>
<comment type="caution">
    <text evidence="1">The sequence shown here is derived from an EMBL/GenBank/DDBJ whole genome shotgun (WGS) entry which is preliminary data.</text>
</comment>
<dbReference type="HOGENOM" id="CLU_3426874_0_0_1"/>
<protein>
    <submittedName>
        <fullName evidence="1">Uncharacterized protein</fullName>
    </submittedName>
</protein>
<dbReference type="AlphaFoldDB" id="T0LHK2"/>
<reference evidence="2" key="1">
    <citation type="journal article" date="2013" name="Mol. Plant Microbe Interact.">
        <title>Global aspects of pacC regulation of pathogenicity genes in Colletotrichum gloeosporioides as revealed by transcriptome analysis.</title>
        <authorList>
            <person name="Alkan N."/>
            <person name="Meng X."/>
            <person name="Friedlander G."/>
            <person name="Reuveni E."/>
            <person name="Sukno S."/>
            <person name="Sherman A."/>
            <person name="Thon M."/>
            <person name="Fluhr R."/>
            <person name="Prusky D."/>
        </authorList>
    </citation>
    <scope>NUCLEOTIDE SEQUENCE [LARGE SCALE GENOMIC DNA]</scope>
    <source>
        <strain evidence="2">Cg-14</strain>
    </source>
</reference>
<organism evidence="1 2">
    <name type="scientific">Colletotrichum gloeosporioides (strain Cg-14)</name>
    <name type="common">Anthracnose fungus</name>
    <name type="synonym">Glomerella cingulata</name>
    <dbReference type="NCBI Taxonomy" id="1237896"/>
    <lineage>
        <taxon>Eukaryota</taxon>
        <taxon>Fungi</taxon>
        <taxon>Dikarya</taxon>
        <taxon>Ascomycota</taxon>
        <taxon>Pezizomycotina</taxon>
        <taxon>Sordariomycetes</taxon>
        <taxon>Hypocreomycetidae</taxon>
        <taxon>Glomerellales</taxon>
        <taxon>Glomerellaceae</taxon>
        <taxon>Colletotrichum</taxon>
        <taxon>Colletotrichum gloeosporioides species complex</taxon>
    </lineage>
</organism>
<gene>
    <name evidence="1" type="ORF">CGLO_13167</name>
</gene>
<accession>T0LHK2</accession>